<feature type="domain" description="Cyclic nucleotide-binding" evidence="1">
    <location>
        <begin position="39"/>
        <end position="117"/>
    </location>
</feature>
<dbReference type="InterPro" id="IPR036388">
    <property type="entry name" value="WH-like_DNA-bd_sf"/>
</dbReference>
<dbReference type="Pfam" id="PF00027">
    <property type="entry name" value="cNMP_binding"/>
    <property type="match status" value="1"/>
</dbReference>
<evidence type="ECO:0000313" key="3">
    <source>
        <dbReference type="Proteomes" id="UP000276309"/>
    </source>
</evidence>
<dbReference type="InterPro" id="IPR000595">
    <property type="entry name" value="cNMP-bd_dom"/>
</dbReference>
<dbReference type="KEGG" id="emar:D1013_09460"/>
<name>A0A3G2L5M6_9FLAO</name>
<dbReference type="SUPFAM" id="SSF51206">
    <property type="entry name" value="cAMP-binding domain-like"/>
    <property type="match status" value="1"/>
</dbReference>
<evidence type="ECO:0000313" key="2">
    <source>
        <dbReference type="EMBL" id="AYN67575.1"/>
    </source>
</evidence>
<dbReference type="OrthoDB" id="758145at2"/>
<dbReference type="CDD" id="cd00038">
    <property type="entry name" value="CAP_ED"/>
    <property type="match status" value="1"/>
</dbReference>
<protein>
    <submittedName>
        <fullName evidence="2">Crp/Fnr family transcriptional regulator</fullName>
    </submittedName>
</protein>
<proteinExistence type="predicted"/>
<dbReference type="InterPro" id="IPR018490">
    <property type="entry name" value="cNMP-bd_dom_sf"/>
</dbReference>
<reference evidence="2 3" key="1">
    <citation type="submission" date="2018-08" db="EMBL/GenBank/DDBJ databases">
        <title>The reduced genetic potential of extracellular carbohydrate catabolism in Euzebyella marina RN62, a Flavobacteriia bacterium isolated from the hadal water.</title>
        <authorList>
            <person name="Xue C."/>
        </authorList>
    </citation>
    <scope>NUCLEOTIDE SEQUENCE [LARGE SCALE GENOMIC DNA]</scope>
    <source>
        <strain evidence="2 3">RN62</strain>
    </source>
</reference>
<dbReference type="EMBL" id="CP032050">
    <property type="protein sequence ID" value="AYN67575.1"/>
    <property type="molecule type" value="Genomic_DNA"/>
</dbReference>
<accession>A0A3G2L5M6</accession>
<sequence length="200" mass="23812">MTTEPISERNLYIIIFLNSIYPMGKDLKTFLSSKIQSCHFKRNEIICRAGEKCNRLYFLKEGMVRGFFKSGDSEITTWIDSENEVFTSITGFFRNKVANEYIQSIEDTYCDYLEYQDYQYCVNHFPEMNHIGRIMLEEYYMLSEHRVYLARIPNAANRLNYFIEHSKNQITERIPKKYLASFLSMRPETLSRLLSKYSPN</sequence>
<gene>
    <name evidence="2" type="ORF">D1013_09460</name>
</gene>
<dbReference type="InterPro" id="IPR014710">
    <property type="entry name" value="RmlC-like_jellyroll"/>
</dbReference>
<organism evidence="2 3">
    <name type="scientific">Euzebyella marina</name>
    <dbReference type="NCBI Taxonomy" id="1761453"/>
    <lineage>
        <taxon>Bacteria</taxon>
        <taxon>Pseudomonadati</taxon>
        <taxon>Bacteroidota</taxon>
        <taxon>Flavobacteriia</taxon>
        <taxon>Flavobacteriales</taxon>
        <taxon>Flavobacteriaceae</taxon>
        <taxon>Euzebyella</taxon>
    </lineage>
</organism>
<dbReference type="RefSeq" id="WP_121848591.1">
    <property type="nucleotide sequence ID" value="NZ_JACYFK010000007.1"/>
</dbReference>
<keyword evidence="3" id="KW-1185">Reference proteome</keyword>
<dbReference type="Gene3D" id="2.60.120.10">
    <property type="entry name" value="Jelly Rolls"/>
    <property type="match status" value="1"/>
</dbReference>
<dbReference type="InterPro" id="IPR018488">
    <property type="entry name" value="cNMP-bd_CS"/>
</dbReference>
<dbReference type="Proteomes" id="UP000276309">
    <property type="component" value="Chromosome"/>
</dbReference>
<dbReference type="Gene3D" id="1.10.10.10">
    <property type="entry name" value="Winged helix-like DNA-binding domain superfamily/Winged helix DNA-binding domain"/>
    <property type="match status" value="1"/>
</dbReference>
<dbReference type="PROSITE" id="PS00888">
    <property type="entry name" value="CNMP_BINDING_1"/>
    <property type="match status" value="1"/>
</dbReference>
<evidence type="ECO:0000259" key="1">
    <source>
        <dbReference type="Pfam" id="PF00027"/>
    </source>
</evidence>
<dbReference type="AlphaFoldDB" id="A0A3G2L5M6"/>